<dbReference type="RefSeq" id="WP_084716698.1">
    <property type="nucleotide sequence ID" value="NZ_CP034550.1"/>
</dbReference>
<evidence type="ECO:0000313" key="3">
    <source>
        <dbReference type="EMBL" id="QFZ17597.1"/>
    </source>
</evidence>
<dbReference type="InterPro" id="IPR024520">
    <property type="entry name" value="DUF3558"/>
</dbReference>
<reference evidence="4" key="1">
    <citation type="journal article" date="2021" name="Curr. Microbiol.">
        <title>Complete genome of nocamycin-producing strain Saccharothrix syringae NRRL B-16468 reveals the biosynthetic potential for secondary metabolites.</title>
        <authorList>
            <person name="Mo X."/>
            <person name="Yang S."/>
        </authorList>
    </citation>
    <scope>NUCLEOTIDE SEQUENCE [LARGE SCALE GENOMIC DNA]</scope>
    <source>
        <strain evidence="4">ATCC 51364 / DSM 43886 / JCM 6844 / KCTC 9398 / NBRC 14523 / NRRL B-16468 / INA 2240</strain>
    </source>
</reference>
<feature type="signal peptide" evidence="2">
    <location>
        <begin position="1"/>
        <end position="22"/>
    </location>
</feature>
<dbReference type="KEGG" id="ssyi:EKG83_09000"/>
<feature type="compositionally biased region" description="Low complexity" evidence="1">
    <location>
        <begin position="19"/>
        <end position="49"/>
    </location>
</feature>
<evidence type="ECO:0000256" key="2">
    <source>
        <dbReference type="SAM" id="SignalP"/>
    </source>
</evidence>
<keyword evidence="4" id="KW-1185">Reference proteome</keyword>
<dbReference type="PROSITE" id="PS51257">
    <property type="entry name" value="PROKAR_LIPOPROTEIN"/>
    <property type="match status" value="1"/>
</dbReference>
<feature type="compositionally biased region" description="Basic and acidic residues" evidence="1">
    <location>
        <begin position="50"/>
        <end position="60"/>
    </location>
</feature>
<accession>A0A5Q0GU57</accession>
<dbReference type="AlphaFoldDB" id="A0A5Q0GU57"/>
<gene>
    <name evidence="3" type="ORF">EKG83_09000</name>
</gene>
<evidence type="ECO:0000256" key="1">
    <source>
        <dbReference type="SAM" id="MobiDB-lite"/>
    </source>
</evidence>
<dbReference type="EMBL" id="CP034550">
    <property type="protein sequence ID" value="QFZ17597.1"/>
    <property type="molecule type" value="Genomic_DNA"/>
</dbReference>
<name>A0A5Q0GU57_SACSY</name>
<feature type="chain" id="PRO_5039245527" evidence="2">
    <location>
        <begin position="23"/>
        <end position="192"/>
    </location>
</feature>
<sequence>MPRNASTAAVLALLLAGCAAKPGTPTPESTGPGTTGTSTGAASADQGATRPREVRLDGRDPCGLVSEAQLQQMRFDRPGRGGTDPTFKSPYCSWTVTGQSVQLIPVTTEGIEAWSGGGRKGRPTEVEPVAEFPAITVTLPDDPDRCDLLVDTAEGQYLSSAFSVSPSFRDRFPQPCDGARRLAEAAMQNLLR</sequence>
<evidence type="ECO:0000313" key="4">
    <source>
        <dbReference type="Proteomes" id="UP000325787"/>
    </source>
</evidence>
<feature type="region of interest" description="Disordered" evidence="1">
    <location>
        <begin position="19"/>
        <end position="60"/>
    </location>
</feature>
<keyword evidence="2" id="KW-0732">Signal</keyword>
<organism evidence="3 4">
    <name type="scientific">Saccharothrix syringae</name>
    <name type="common">Nocardiopsis syringae</name>
    <dbReference type="NCBI Taxonomy" id="103733"/>
    <lineage>
        <taxon>Bacteria</taxon>
        <taxon>Bacillati</taxon>
        <taxon>Actinomycetota</taxon>
        <taxon>Actinomycetes</taxon>
        <taxon>Pseudonocardiales</taxon>
        <taxon>Pseudonocardiaceae</taxon>
        <taxon>Saccharothrix</taxon>
    </lineage>
</organism>
<dbReference type="Proteomes" id="UP000325787">
    <property type="component" value="Chromosome"/>
</dbReference>
<proteinExistence type="predicted"/>
<protein>
    <submittedName>
        <fullName evidence="3">DUF3558 domain-containing protein</fullName>
    </submittedName>
</protein>
<dbReference type="Pfam" id="PF12079">
    <property type="entry name" value="DUF3558"/>
    <property type="match status" value="1"/>
</dbReference>
<dbReference type="OrthoDB" id="3700944at2"/>